<dbReference type="InterPro" id="IPR037218">
    <property type="entry name" value="PTPA_sf"/>
</dbReference>
<evidence type="ECO:0000256" key="2">
    <source>
        <dbReference type="ARBA" id="ARBA00004496"/>
    </source>
</evidence>
<dbReference type="PANTHER" id="PTHR10012">
    <property type="entry name" value="SERINE/THREONINE-PROTEIN PHOSPHATASE 2A REGULATORY SUBUNIT B"/>
    <property type="match status" value="1"/>
</dbReference>
<evidence type="ECO:0000256" key="4">
    <source>
        <dbReference type="ARBA" id="ARBA00022490"/>
    </source>
</evidence>
<organism evidence="10 11">
    <name type="scientific">Chaetomidium leptoderma</name>
    <dbReference type="NCBI Taxonomy" id="669021"/>
    <lineage>
        <taxon>Eukaryota</taxon>
        <taxon>Fungi</taxon>
        <taxon>Dikarya</taxon>
        <taxon>Ascomycota</taxon>
        <taxon>Pezizomycotina</taxon>
        <taxon>Sordariomycetes</taxon>
        <taxon>Sordariomycetidae</taxon>
        <taxon>Sordariales</taxon>
        <taxon>Chaetomiaceae</taxon>
        <taxon>Chaetomidium</taxon>
    </lineage>
</organism>
<comment type="subcellular location">
    <subcellularLocation>
        <location evidence="2 8">Cytoplasm</location>
    </subcellularLocation>
</comment>
<dbReference type="Proteomes" id="UP001302745">
    <property type="component" value="Unassembled WGS sequence"/>
</dbReference>
<dbReference type="GO" id="GO:0007052">
    <property type="term" value="P:mitotic spindle organization"/>
    <property type="evidence" value="ECO:0007669"/>
    <property type="project" value="TreeGrafter"/>
</dbReference>
<dbReference type="AlphaFoldDB" id="A0AAN6VT63"/>
<feature type="compositionally biased region" description="Pro residues" evidence="9">
    <location>
        <begin position="50"/>
        <end position="65"/>
    </location>
</feature>
<dbReference type="CDD" id="cd04087">
    <property type="entry name" value="PTPA"/>
    <property type="match status" value="1"/>
</dbReference>
<dbReference type="EC" id="5.2.1.8" evidence="8"/>
<dbReference type="Gene3D" id="1.20.120.1150">
    <property type="match status" value="1"/>
</dbReference>
<evidence type="ECO:0000256" key="3">
    <source>
        <dbReference type="ARBA" id="ARBA00011019"/>
    </source>
</evidence>
<dbReference type="GO" id="GO:0008160">
    <property type="term" value="F:protein tyrosine phosphatase activator activity"/>
    <property type="evidence" value="ECO:0007669"/>
    <property type="project" value="TreeGrafter"/>
</dbReference>
<name>A0AAN6VT63_9PEZI</name>
<accession>A0AAN6VT63</accession>
<evidence type="ECO:0000256" key="5">
    <source>
        <dbReference type="ARBA" id="ARBA00023110"/>
    </source>
</evidence>
<evidence type="ECO:0000256" key="9">
    <source>
        <dbReference type="SAM" id="MobiDB-lite"/>
    </source>
</evidence>
<dbReference type="GO" id="GO:0005634">
    <property type="term" value="C:nucleus"/>
    <property type="evidence" value="ECO:0007669"/>
    <property type="project" value="TreeGrafter"/>
</dbReference>
<feature type="compositionally biased region" description="Low complexity" evidence="9">
    <location>
        <begin position="9"/>
        <end position="18"/>
    </location>
</feature>
<sequence>MTSTSPTVPGGAAKAPGQAQPPPGPSGVIPNLKDRIPKLEPRRRRAEPANPMPVPETPPAPPRPDPATLHFTTPIRRILSPKDHQLFLSSPAYTLILSFIFGLAESVVDKPISSVKDTELSPTVKSILAILDETESLCEDSPPDDQGGSRFGNKTFRVFLDKVKQRSPAWHATLLGTTTPNPAAAAAAASELSAYLCQSFGNRSRIDYGSGHELNFLMWLLCLHQLSLLDNKNDFPAVVLRIFTRYLTVMRRVQSTYYLEPAGSHGVWGLDDYQFLPFLFGASQLTHHAFLTPRAIHQELALEEFGADFLYLGQVAFVNSTKTVKGLRWHSPMLDDISSAKNWGKVEGGMRRMFVNEVLGKLPVMQHFLFGSLIPAPEGMSDPREMGIKAEEEEGVEGEEEDGKVEVFDDKEGVRHVHQPVGWGDCCGIKVPSSIAAAEEMKKRGVGEQLRRIPFD</sequence>
<comment type="function">
    <text evidence="7">PPIases accelerate the folding of proteins. It catalyzes the cis-trans isomerization of proline imidic peptide bonds in oligopeptides. Acts as a regulatory subunit for PP2A-like phosphatases modulating their activity or substrate specificity, probably by inducing a conformational change in the catalytic subunit, a direct target of the PPIase. Can reactivate inactive phosphatase PP2A-phosphatase methylesterase complexes (PP2Ai) in presence of ATP and Mg(2+) by dissociating the inactive form from the complex.</text>
</comment>
<evidence type="ECO:0000256" key="7">
    <source>
        <dbReference type="ARBA" id="ARBA00025287"/>
    </source>
</evidence>
<keyword evidence="4 8" id="KW-0963">Cytoplasm</keyword>
<comment type="caution">
    <text evidence="10">The sequence shown here is derived from an EMBL/GenBank/DDBJ whole genome shotgun (WGS) entry which is preliminary data.</text>
</comment>
<protein>
    <recommendedName>
        <fullName evidence="8">Serine/threonine-protein phosphatase 2A activator</fullName>
        <ecNumber evidence="8">5.2.1.8</ecNumber>
    </recommendedName>
    <alternativeName>
        <fullName evidence="8">Phosphotyrosyl phosphatase activator</fullName>
    </alternativeName>
</protein>
<reference evidence="10" key="1">
    <citation type="journal article" date="2023" name="Mol. Phylogenet. Evol.">
        <title>Genome-scale phylogeny and comparative genomics of the fungal order Sordariales.</title>
        <authorList>
            <person name="Hensen N."/>
            <person name="Bonometti L."/>
            <person name="Westerberg I."/>
            <person name="Brannstrom I.O."/>
            <person name="Guillou S."/>
            <person name="Cros-Aarteil S."/>
            <person name="Calhoun S."/>
            <person name="Haridas S."/>
            <person name="Kuo A."/>
            <person name="Mondo S."/>
            <person name="Pangilinan J."/>
            <person name="Riley R."/>
            <person name="LaButti K."/>
            <person name="Andreopoulos B."/>
            <person name="Lipzen A."/>
            <person name="Chen C."/>
            <person name="Yan M."/>
            <person name="Daum C."/>
            <person name="Ng V."/>
            <person name="Clum A."/>
            <person name="Steindorff A."/>
            <person name="Ohm R.A."/>
            <person name="Martin F."/>
            <person name="Silar P."/>
            <person name="Natvig D.O."/>
            <person name="Lalanne C."/>
            <person name="Gautier V."/>
            <person name="Ament-Velasquez S.L."/>
            <person name="Kruys A."/>
            <person name="Hutchinson M.I."/>
            <person name="Powell A.J."/>
            <person name="Barry K."/>
            <person name="Miller A.N."/>
            <person name="Grigoriev I.V."/>
            <person name="Debuchy R."/>
            <person name="Gladieux P."/>
            <person name="Hiltunen Thoren M."/>
            <person name="Johannesson H."/>
        </authorList>
    </citation>
    <scope>NUCLEOTIDE SEQUENCE</scope>
    <source>
        <strain evidence="10">CBS 538.74</strain>
    </source>
</reference>
<dbReference type="PIRSF" id="PIRSF016325">
    <property type="entry name" value="Phstyr_phstse_ac"/>
    <property type="match status" value="1"/>
</dbReference>
<dbReference type="PANTHER" id="PTHR10012:SF5">
    <property type="entry name" value="SERINE_THREONINE-PROTEIN PHOSPHATASE 2A ACTIVATOR 2"/>
    <property type="match status" value="1"/>
</dbReference>
<evidence type="ECO:0000313" key="11">
    <source>
        <dbReference type="Proteomes" id="UP001302745"/>
    </source>
</evidence>
<evidence type="ECO:0000256" key="6">
    <source>
        <dbReference type="ARBA" id="ARBA00023235"/>
    </source>
</evidence>
<feature type="region of interest" description="Disordered" evidence="9">
    <location>
        <begin position="1"/>
        <end position="69"/>
    </location>
</feature>
<dbReference type="InterPro" id="IPR043170">
    <property type="entry name" value="PTPA_C_lid"/>
</dbReference>
<proteinExistence type="inferred from homology"/>
<gene>
    <name evidence="10" type="ORF">C8A00DRAFT_12185</name>
</gene>
<evidence type="ECO:0000256" key="8">
    <source>
        <dbReference type="RuleBase" id="RU361210"/>
    </source>
</evidence>
<dbReference type="FunFam" id="1.20.120.1150:FF:000002">
    <property type="entry name" value="Serine/threonine-protein phosphatase 2A activator"/>
    <property type="match status" value="1"/>
</dbReference>
<dbReference type="EMBL" id="MU856859">
    <property type="protein sequence ID" value="KAK4156874.1"/>
    <property type="molecule type" value="Genomic_DNA"/>
</dbReference>
<evidence type="ECO:0000313" key="10">
    <source>
        <dbReference type="EMBL" id="KAK4156874.1"/>
    </source>
</evidence>
<comment type="catalytic activity">
    <reaction evidence="1 8">
        <text>[protein]-peptidylproline (omega=180) = [protein]-peptidylproline (omega=0)</text>
        <dbReference type="Rhea" id="RHEA:16237"/>
        <dbReference type="Rhea" id="RHEA-COMP:10747"/>
        <dbReference type="Rhea" id="RHEA-COMP:10748"/>
        <dbReference type="ChEBI" id="CHEBI:83833"/>
        <dbReference type="ChEBI" id="CHEBI:83834"/>
        <dbReference type="EC" id="5.2.1.8"/>
    </reaction>
</comment>
<dbReference type="GO" id="GO:0000159">
    <property type="term" value="C:protein phosphatase type 2A complex"/>
    <property type="evidence" value="ECO:0007669"/>
    <property type="project" value="TreeGrafter"/>
</dbReference>
<keyword evidence="5 8" id="KW-0697">Rotamase</keyword>
<dbReference type="GO" id="GO:0003755">
    <property type="term" value="F:peptidyl-prolyl cis-trans isomerase activity"/>
    <property type="evidence" value="ECO:0007669"/>
    <property type="project" value="UniProtKB-KW"/>
</dbReference>
<dbReference type="GO" id="GO:0005737">
    <property type="term" value="C:cytoplasm"/>
    <property type="evidence" value="ECO:0007669"/>
    <property type="project" value="UniProtKB-SubCell"/>
</dbReference>
<reference evidence="10" key="2">
    <citation type="submission" date="2023-05" db="EMBL/GenBank/DDBJ databases">
        <authorList>
            <consortium name="Lawrence Berkeley National Laboratory"/>
            <person name="Steindorff A."/>
            <person name="Hensen N."/>
            <person name="Bonometti L."/>
            <person name="Westerberg I."/>
            <person name="Brannstrom I.O."/>
            <person name="Guillou S."/>
            <person name="Cros-Aarteil S."/>
            <person name="Calhoun S."/>
            <person name="Haridas S."/>
            <person name="Kuo A."/>
            <person name="Mondo S."/>
            <person name="Pangilinan J."/>
            <person name="Riley R."/>
            <person name="Labutti K."/>
            <person name="Andreopoulos B."/>
            <person name="Lipzen A."/>
            <person name="Chen C."/>
            <person name="Yanf M."/>
            <person name="Daum C."/>
            <person name="Ng V."/>
            <person name="Clum A."/>
            <person name="Ohm R."/>
            <person name="Martin F."/>
            <person name="Silar P."/>
            <person name="Natvig D."/>
            <person name="Lalanne C."/>
            <person name="Gautier V."/>
            <person name="Ament-Velasquez S.L."/>
            <person name="Kruys A."/>
            <person name="Hutchinson M.I."/>
            <person name="Powell A.J."/>
            <person name="Barry K."/>
            <person name="Miller A.N."/>
            <person name="Grigoriev I.V."/>
            <person name="Debuchy R."/>
            <person name="Gladieux P."/>
            <person name="Thoren M.H."/>
            <person name="Johannesson H."/>
        </authorList>
    </citation>
    <scope>NUCLEOTIDE SEQUENCE</scope>
    <source>
        <strain evidence="10">CBS 538.74</strain>
    </source>
</reference>
<comment type="similarity">
    <text evidence="3 8">Belongs to the PTPA-type PPIase family.</text>
</comment>
<keyword evidence="6 8" id="KW-0413">Isomerase</keyword>
<dbReference type="SUPFAM" id="SSF140984">
    <property type="entry name" value="PTPA-like"/>
    <property type="match status" value="1"/>
</dbReference>
<keyword evidence="11" id="KW-1185">Reference proteome</keyword>
<dbReference type="InterPro" id="IPR004327">
    <property type="entry name" value="Phstyr_phstse_ac"/>
</dbReference>
<evidence type="ECO:0000256" key="1">
    <source>
        <dbReference type="ARBA" id="ARBA00000971"/>
    </source>
</evidence>
<dbReference type="Pfam" id="PF03095">
    <property type="entry name" value="PTPA"/>
    <property type="match status" value="1"/>
</dbReference>